<dbReference type="Gene3D" id="1.10.10.60">
    <property type="entry name" value="Homeodomain-like"/>
    <property type="match status" value="2"/>
</dbReference>
<keyword evidence="5" id="KW-1185">Reference proteome</keyword>
<dbReference type="InterPro" id="IPR009057">
    <property type="entry name" value="Homeodomain-like_sf"/>
</dbReference>
<dbReference type="InterPro" id="IPR018060">
    <property type="entry name" value="HTH_AraC"/>
</dbReference>
<dbReference type="SUPFAM" id="SSF46689">
    <property type="entry name" value="Homeodomain-like"/>
    <property type="match status" value="2"/>
</dbReference>
<dbReference type="GO" id="GO:0003700">
    <property type="term" value="F:DNA-binding transcription factor activity"/>
    <property type="evidence" value="ECO:0007669"/>
    <property type="project" value="InterPro"/>
</dbReference>
<dbReference type="Pfam" id="PF12833">
    <property type="entry name" value="HTH_18"/>
    <property type="match status" value="1"/>
</dbReference>
<proteinExistence type="predicted"/>
<dbReference type="Pfam" id="PF01965">
    <property type="entry name" value="DJ-1_PfpI"/>
    <property type="match status" value="1"/>
</dbReference>
<dbReference type="PROSITE" id="PS01124">
    <property type="entry name" value="HTH_ARAC_FAMILY_2"/>
    <property type="match status" value="1"/>
</dbReference>
<evidence type="ECO:0000256" key="2">
    <source>
        <dbReference type="ARBA" id="ARBA00023163"/>
    </source>
</evidence>
<keyword evidence="4" id="KW-0238">DNA-binding</keyword>
<dbReference type="InterPro" id="IPR002818">
    <property type="entry name" value="DJ-1/PfpI"/>
</dbReference>
<dbReference type="InterPro" id="IPR029062">
    <property type="entry name" value="Class_I_gatase-like"/>
</dbReference>
<dbReference type="RefSeq" id="WP_073130068.1">
    <property type="nucleotide sequence ID" value="NZ_FQWQ01000001.1"/>
</dbReference>
<evidence type="ECO:0000313" key="5">
    <source>
        <dbReference type="Proteomes" id="UP000184212"/>
    </source>
</evidence>
<evidence type="ECO:0000313" key="4">
    <source>
        <dbReference type="EMBL" id="SHG42428.1"/>
    </source>
</evidence>
<gene>
    <name evidence="4" type="ORF">SAMN04488109_0205</name>
</gene>
<dbReference type="Proteomes" id="UP000184212">
    <property type="component" value="Unassembled WGS sequence"/>
</dbReference>
<evidence type="ECO:0000259" key="3">
    <source>
        <dbReference type="PROSITE" id="PS01124"/>
    </source>
</evidence>
<feature type="domain" description="HTH araC/xylS-type" evidence="3">
    <location>
        <begin position="219"/>
        <end position="317"/>
    </location>
</feature>
<dbReference type="STRING" id="947013.SAMN04488109_0205"/>
<keyword evidence="2" id="KW-0804">Transcription</keyword>
<dbReference type="Gene3D" id="3.40.50.880">
    <property type="match status" value="1"/>
</dbReference>
<dbReference type="SMART" id="SM00342">
    <property type="entry name" value="HTH_ARAC"/>
    <property type="match status" value="1"/>
</dbReference>
<evidence type="ECO:0000256" key="1">
    <source>
        <dbReference type="ARBA" id="ARBA00023015"/>
    </source>
</evidence>
<accession>A0A1M5JPJ1</accession>
<dbReference type="AlphaFoldDB" id="A0A1M5JPJ1"/>
<organism evidence="4 5">
    <name type="scientific">Chryseolinea serpens</name>
    <dbReference type="NCBI Taxonomy" id="947013"/>
    <lineage>
        <taxon>Bacteria</taxon>
        <taxon>Pseudomonadati</taxon>
        <taxon>Bacteroidota</taxon>
        <taxon>Cytophagia</taxon>
        <taxon>Cytophagales</taxon>
        <taxon>Fulvivirgaceae</taxon>
        <taxon>Chryseolinea</taxon>
    </lineage>
</organism>
<dbReference type="PANTHER" id="PTHR43130">
    <property type="entry name" value="ARAC-FAMILY TRANSCRIPTIONAL REGULATOR"/>
    <property type="match status" value="1"/>
</dbReference>
<name>A0A1M5JPJ1_9BACT</name>
<dbReference type="GO" id="GO:0043565">
    <property type="term" value="F:sequence-specific DNA binding"/>
    <property type="evidence" value="ECO:0007669"/>
    <property type="project" value="InterPro"/>
</dbReference>
<keyword evidence="1" id="KW-0805">Transcription regulation</keyword>
<dbReference type="OrthoDB" id="9803764at2"/>
<dbReference type="SUPFAM" id="SSF52317">
    <property type="entry name" value="Class I glutamine amidotransferase-like"/>
    <property type="match status" value="1"/>
</dbReference>
<protein>
    <submittedName>
        <fullName evidence="4">Transcriptional regulator GlxA family, contains an amidase domain and an AraC-type DNA-binding HTH domain</fullName>
    </submittedName>
</protein>
<dbReference type="EMBL" id="FQWQ01000001">
    <property type="protein sequence ID" value="SHG42428.1"/>
    <property type="molecule type" value="Genomic_DNA"/>
</dbReference>
<reference evidence="4 5" key="1">
    <citation type="submission" date="2016-11" db="EMBL/GenBank/DDBJ databases">
        <authorList>
            <person name="Jaros S."/>
            <person name="Januszkiewicz K."/>
            <person name="Wedrychowicz H."/>
        </authorList>
    </citation>
    <scope>NUCLEOTIDE SEQUENCE [LARGE SCALE GENOMIC DNA]</scope>
    <source>
        <strain evidence="4 5">DSM 24574</strain>
    </source>
</reference>
<dbReference type="InterPro" id="IPR052158">
    <property type="entry name" value="INH-QAR"/>
</dbReference>
<dbReference type="PANTHER" id="PTHR43130:SF3">
    <property type="entry name" value="HTH-TYPE TRANSCRIPTIONAL REGULATOR RV1931C"/>
    <property type="match status" value="1"/>
</dbReference>
<sequence length="325" mass="37217">MKQVTIVVPKGDVNLSSITGSYEILTRANEFWRAMGNKSMIEVRIAGFVKELKMDVGFFSVNPVNIRELKKNDLVIIPSLSYDEHVMEDNKELVTWIKEQYKSGSEVASICTGVFLLAATGLLEGKTCSTHWHVEAPFRRLFPNVNLHIEKVITAEKGIYTNGGGYSFLNLMLFLVEEYFDRQTAIYCSKIFQIDIERNSQSPFHIFQTQKTHGDELVCKAQTYIEENLSDKISFEDLASRLAISRRNFDRRFIKATGNTPVEYLQRVKVEVAKSTLEKGRKSIFEVMNDVGYSDDKAFREIFKRITGMSPLDYRAKFNKEPVLA</sequence>